<sequence length="50" mass="6086">MSCLKNELSILELENYQIVTFTIIKKRWLTSKYAHICNQLFLRSSIREYF</sequence>
<comment type="caution">
    <text evidence="1">The sequence shown here is derived from an EMBL/GenBank/DDBJ whole genome shotgun (WGS) entry which is preliminary data.</text>
</comment>
<evidence type="ECO:0000313" key="1">
    <source>
        <dbReference type="EMBL" id="EKX96144.1"/>
    </source>
</evidence>
<dbReference type="EMBL" id="AMEP01000164">
    <property type="protein sequence ID" value="EKX96144.1"/>
    <property type="molecule type" value="Genomic_DNA"/>
</dbReference>
<dbReference type="AlphaFoldDB" id="L1MYR3"/>
<reference evidence="1 2" key="1">
    <citation type="submission" date="2012-05" db="EMBL/GenBank/DDBJ databases">
        <authorList>
            <person name="Weinstock G."/>
            <person name="Sodergren E."/>
            <person name="Lobos E.A."/>
            <person name="Fulton L."/>
            <person name="Fulton R."/>
            <person name="Courtney L."/>
            <person name="Fronick C."/>
            <person name="O'Laughlin M."/>
            <person name="Godfrey J."/>
            <person name="Wilson R.M."/>
            <person name="Miner T."/>
            <person name="Farmer C."/>
            <person name="Delehaunty K."/>
            <person name="Cordes M."/>
            <person name="Minx P."/>
            <person name="Tomlinson C."/>
            <person name="Chen J."/>
            <person name="Wollam A."/>
            <person name="Pepin K.H."/>
            <person name="Bhonagiri V."/>
            <person name="Zhang X."/>
            <person name="Suruliraj S."/>
            <person name="Warren W."/>
            <person name="Mitreva M."/>
            <person name="Mardis E.R."/>
            <person name="Wilson R.K."/>
        </authorList>
    </citation>
    <scope>NUCLEOTIDE SEQUENCE [LARGE SCALE GENOMIC DNA]</scope>
    <source>
        <strain evidence="1 2">F0055</strain>
    </source>
</reference>
<keyword evidence="2" id="KW-1185">Reference proteome</keyword>
<dbReference type="Proteomes" id="UP000010433">
    <property type="component" value="Unassembled WGS sequence"/>
</dbReference>
<dbReference type="HOGENOM" id="CLU_3121294_0_0_10"/>
<evidence type="ECO:0000313" key="2">
    <source>
        <dbReference type="Proteomes" id="UP000010433"/>
    </source>
</evidence>
<protein>
    <submittedName>
        <fullName evidence="1">Uncharacterized protein</fullName>
    </submittedName>
</protein>
<accession>L1MYR3</accession>
<organism evidence="1 2">
    <name type="scientific">Hoylesella saccharolytica F0055</name>
    <dbReference type="NCBI Taxonomy" id="1127699"/>
    <lineage>
        <taxon>Bacteria</taxon>
        <taxon>Pseudomonadati</taxon>
        <taxon>Bacteroidota</taxon>
        <taxon>Bacteroidia</taxon>
        <taxon>Bacteroidales</taxon>
        <taxon>Prevotellaceae</taxon>
        <taxon>Hoylesella</taxon>
    </lineage>
</organism>
<gene>
    <name evidence="1" type="ORF">HMPREF9151_02546</name>
</gene>
<name>L1MYR3_9BACT</name>
<proteinExistence type="predicted"/>